<evidence type="ECO:0000256" key="3">
    <source>
        <dbReference type="ARBA" id="ARBA00022884"/>
    </source>
</evidence>
<dbReference type="RefSeq" id="WP_104811839.1">
    <property type="nucleotide sequence ID" value="NZ_MQUB01000001.1"/>
</dbReference>
<dbReference type="PANTHER" id="PTHR11078">
    <property type="entry name" value="N UTILIZATION SUBSTANCE PROTEIN B-RELATED"/>
    <property type="match status" value="1"/>
</dbReference>
<dbReference type="Pfam" id="PF01029">
    <property type="entry name" value="NusB"/>
    <property type="match status" value="1"/>
</dbReference>
<dbReference type="InterPro" id="IPR006027">
    <property type="entry name" value="NusB_RsmB_TIM44"/>
</dbReference>
<dbReference type="EMBL" id="MQUB01000001">
    <property type="protein sequence ID" value="PQB03919.1"/>
    <property type="molecule type" value="Genomic_DNA"/>
</dbReference>
<keyword evidence="5" id="KW-0804">Transcription</keyword>
<evidence type="ECO:0000256" key="1">
    <source>
        <dbReference type="ARBA" id="ARBA00005952"/>
    </source>
</evidence>
<dbReference type="Proteomes" id="UP000239800">
    <property type="component" value="Unassembled WGS sequence"/>
</dbReference>
<gene>
    <name evidence="7" type="ORF">BST85_02595</name>
</gene>
<dbReference type="GO" id="GO:0005829">
    <property type="term" value="C:cytosol"/>
    <property type="evidence" value="ECO:0007669"/>
    <property type="project" value="TreeGrafter"/>
</dbReference>
<dbReference type="InterPro" id="IPR035926">
    <property type="entry name" value="NusB-like_sf"/>
</dbReference>
<accession>A0A2S7KMR5</accession>
<dbReference type="OrthoDB" id="9787568at2"/>
<evidence type="ECO:0000256" key="5">
    <source>
        <dbReference type="ARBA" id="ARBA00023163"/>
    </source>
</evidence>
<organism evidence="7 8">
    <name type="scientific">Aureitalea marina</name>
    <dbReference type="NCBI Taxonomy" id="930804"/>
    <lineage>
        <taxon>Bacteria</taxon>
        <taxon>Pseudomonadati</taxon>
        <taxon>Bacteroidota</taxon>
        <taxon>Flavobacteriia</taxon>
        <taxon>Flavobacteriales</taxon>
        <taxon>Flavobacteriaceae</taxon>
        <taxon>Aureitalea</taxon>
    </lineage>
</organism>
<proteinExistence type="inferred from homology"/>
<evidence type="ECO:0000256" key="2">
    <source>
        <dbReference type="ARBA" id="ARBA00022814"/>
    </source>
</evidence>
<keyword evidence="8" id="KW-1185">Reference proteome</keyword>
<dbReference type="AlphaFoldDB" id="A0A2S7KMR5"/>
<keyword evidence="4" id="KW-0805">Transcription regulation</keyword>
<dbReference type="GO" id="GO:0031564">
    <property type="term" value="P:transcription antitermination"/>
    <property type="evidence" value="ECO:0007669"/>
    <property type="project" value="UniProtKB-KW"/>
</dbReference>
<feature type="domain" description="NusB/RsmB/TIM44" evidence="6">
    <location>
        <begin position="203"/>
        <end position="298"/>
    </location>
</feature>
<dbReference type="NCBIfam" id="TIGR01951">
    <property type="entry name" value="nusB"/>
    <property type="match status" value="1"/>
</dbReference>
<protein>
    <submittedName>
        <fullName evidence="7">Transcription antitermination factor NusB</fullName>
    </submittedName>
</protein>
<dbReference type="SUPFAM" id="SSF48013">
    <property type="entry name" value="NusB-like"/>
    <property type="match status" value="1"/>
</dbReference>
<dbReference type="InterPro" id="IPR011605">
    <property type="entry name" value="NusB_fam"/>
</dbReference>
<evidence type="ECO:0000313" key="8">
    <source>
        <dbReference type="Proteomes" id="UP000239800"/>
    </source>
</evidence>
<evidence type="ECO:0000259" key="6">
    <source>
        <dbReference type="Pfam" id="PF01029"/>
    </source>
</evidence>
<name>A0A2S7KMR5_9FLAO</name>
<reference evidence="7 8" key="1">
    <citation type="submission" date="2016-11" db="EMBL/GenBank/DDBJ databases">
        <title>Trade-off between light-utilization and light-protection in marine flavobacteria.</title>
        <authorList>
            <person name="Kumagai Y."/>
        </authorList>
    </citation>
    <scope>NUCLEOTIDE SEQUENCE [LARGE SCALE GENOMIC DNA]</scope>
    <source>
        <strain evidence="7 8">NBRC 107741</strain>
    </source>
</reference>
<keyword evidence="3" id="KW-0694">RNA-binding</keyword>
<dbReference type="Gene3D" id="1.10.940.10">
    <property type="entry name" value="NusB-like"/>
    <property type="match status" value="1"/>
</dbReference>
<sequence length="314" mass="36881">MLTRRHIRVKVLQSLYAMHQSDRPDLEKQEKFLVYSMEQMQQLQVLLLQMLVELRNQAESYLEKSKAKHLATQEEKNPSRAFVDNQLLTVLGESEALADYLKKHKLNYWKQDDEYVAILFKNLRKTDWYRDYLLEDEHNFKQDREFVVRVYKQIVAVDDKLYDYLEDKRLTWLDDYPLVNTSLVRALGKMNAQNIDELVVPAQYKSEDDKEFALSLLRKTILNDDKLTGIIDGKTPNWDKERIAEIDMLILKMGIAEFLYFPSIPVRATINEYLEIAKEYSTPKSSLFVNGILDKLVKDFTADGSLNKIGRGLQ</sequence>
<evidence type="ECO:0000313" key="7">
    <source>
        <dbReference type="EMBL" id="PQB03919.1"/>
    </source>
</evidence>
<keyword evidence="2" id="KW-0889">Transcription antitermination</keyword>
<dbReference type="GO" id="GO:0003723">
    <property type="term" value="F:RNA binding"/>
    <property type="evidence" value="ECO:0007669"/>
    <property type="project" value="UniProtKB-KW"/>
</dbReference>
<comment type="similarity">
    <text evidence="1">Belongs to the NusB family.</text>
</comment>
<dbReference type="GO" id="GO:0006353">
    <property type="term" value="P:DNA-templated transcription termination"/>
    <property type="evidence" value="ECO:0007669"/>
    <property type="project" value="InterPro"/>
</dbReference>
<comment type="caution">
    <text evidence="7">The sequence shown here is derived from an EMBL/GenBank/DDBJ whole genome shotgun (WGS) entry which is preliminary data.</text>
</comment>
<dbReference type="PANTHER" id="PTHR11078:SF3">
    <property type="entry name" value="ANTITERMINATION NUSB DOMAIN-CONTAINING PROTEIN"/>
    <property type="match status" value="1"/>
</dbReference>
<evidence type="ECO:0000256" key="4">
    <source>
        <dbReference type="ARBA" id="ARBA00023015"/>
    </source>
</evidence>